<evidence type="ECO:0000313" key="4">
    <source>
        <dbReference type="Proteomes" id="UP000230179"/>
    </source>
</evidence>
<evidence type="ECO:0000256" key="1">
    <source>
        <dbReference type="SAM" id="Phobius"/>
    </source>
</evidence>
<proteinExistence type="predicted"/>
<sequence length="457" mass="52369">MQPPFFHKFEEDVVKKLHAKIGLKLTPRPLLAVSLAGLVVCLVLAPQVVISGVKIAFFVAPIWLPFLIISGAYKMWYIYKRSYFLANQKYVLLEIKPPRNVVKTPAAMEAFLSILHLTGGESTWYDRLRGGTRPYWSLEIASFEGQVHFFLWIRSSLRRMVESQMYAQYPGVQLIESPDYTRLISAKPGEWFVWGTAYTKAPNDDPYPIKTYVDFGLDKVQKEPEQVDPIAHLVEFMSSIGKGEYLWLQMVIRAHKGEKYGITKPNGKPYTWLDRGEEIVNALRQKTRESFTDPVTGAERHDFPNPTKGEQEKMLAIERQTMKLGFDVGMRCIYIAKPDRVQGPTISHIIGLFKPFSTEGWNGINSSKGMKTFDDYPWEIGVEKRKNRFRRELVEAYRRRAYFYDPFYEGDLPREKVMVMSSEELATVFHIPSLSTQAPGLERMASATGEAPANLPT</sequence>
<keyword evidence="1" id="KW-0472">Membrane</keyword>
<reference evidence="4" key="1">
    <citation type="submission" date="2017-09" db="EMBL/GenBank/DDBJ databases">
        <title>Depth-based differentiation of microbial function through sediment-hosted aquifers and enrichment of novel symbionts in the deep terrestrial subsurface.</title>
        <authorList>
            <person name="Probst A.J."/>
            <person name="Ladd B."/>
            <person name="Jarett J.K."/>
            <person name="Geller-Mcgrath D.E."/>
            <person name="Sieber C.M.K."/>
            <person name="Emerson J.B."/>
            <person name="Anantharaman K."/>
            <person name="Thomas B.C."/>
            <person name="Malmstrom R."/>
            <person name="Stieglmeier M."/>
            <person name="Klingl A."/>
            <person name="Woyke T."/>
            <person name="Ryan C.M."/>
            <person name="Banfield J.F."/>
        </authorList>
    </citation>
    <scope>NUCLEOTIDE SEQUENCE [LARGE SCALE GENOMIC DNA]</scope>
</reference>
<evidence type="ECO:0000259" key="2">
    <source>
        <dbReference type="Pfam" id="PF26449"/>
    </source>
</evidence>
<dbReference type="Pfam" id="PF26449">
    <property type="entry name" value="DUF8128"/>
    <property type="match status" value="1"/>
</dbReference>
<evidence type="ECO:0000313" key="3">
    <source>
        <dbReference type="EMBL" id="PIR83248.1"/>
    </source>
</evidence>
<keyword evidence="1" id="KW-1133">Transmembrane helix</keyword>
<dbReference type="AlphaFoldDB" id="A0A2H0UA15"/>
<feature type="transmembrane region" description="Helical" evidence="1">
    <location>
        <begin position="30"/>
        <end position="49"/>
    </location>
</feature>
<comment type="caution">
    <text evidence="3">The sequence shown here is derived from an EMBL/GenBank/DDBJ whole genome shotgun (WGS) entry which is preliminary data.</text>
</comment>
<organism evidence="3 4">
    <name type="scientific">Candidatus Kaiserbacteria bacterium CG10_big_fil_rev_8_21_14_0_10_56_12</name>
    <dbReference type="NCBI Taxonomy" id="1974611"/>
    <lineage>
        <taxon>Bacteria</taxon>
        <taxon>Candidatus Kaiseribacteriota</taxon>
    </lineage>
</organism>
<dbReference type="Proteomes" id="UP000230179">
    <property type="component" value="Unassembled WGS sequence"/>
</dbReference>
<gene>
    <name evidence="3" type="ORF">COU19_01500</name>
</gene>
<keyword evidence="1" id="KW-0812">Transmembrane</keyword>
<dbReference type="InterPro" id="IPR058441">
    <property type="entry name" value="DUF8128"/>
</dbReference>
<protein>
    <recommendedName>
        <fullName evidence="2">DUF8128 domain-containing protein</fullName>
    </recommendedName>
</protein>
<feature type="transmembrane region" description="Helical" evidence="1">
    <location>
        <begin position="55"/>
        <end position="73"/>
    </location>
</feature>
<accession>A0A2H0UA15</accession>
<feature type="domain" description="DUF8128" evidence="2">
    <location>
        <begin position="89"/>
        <end position="439"/>
    </location>
</feature>
<name>A0A2H0UA15_9BACT</name>
<dbReference type="EMBL" id="PFBL01000011">
    <property type="protein sequence ID" value="PIR83248.1"/>
    <property type="molecule type" value="Genomic_DNA"/>
</dbReference>